<dbReference type="RefSeq" id="WP_186866109.1">
    <property type="nucleotide sequence ID" value="NZ_JACOPH010000001.1"/>
</dbReference>
<keyword evidence="2" id="KW-1185">Reference proteome</keyword>
<protein>
    <submittedName>
        <fullName evidence="1">Uncharacterized protein</fullName>
    </submittedName>
</protein>
<proteinExistence type="predicted"/>
<evidence type="ECO:0000313" key="1">
    <source>
        <dbReference type="EMBL" id="MBC5713125.1"/>
    </source>
</evidence>
<reference evidence="1" key="1">
    <citation type="submission" date="2020-08" db="EMBL/GenBank/DDBJ databases">
        <title>Genome public.</title>
        <authorList>
            <person name="Liu C."/>
            <person name="Sun Q."/>
        </authorList>
    </citation>
    <scope>NUCLEOTIDE SEQUENCE</scope>
    <source>
        <strain evidence="1">BX1005</strain>
    </source>
</reference>
<comment type="caution">
    <text evidence="1">The sequence shown here is derived from an EMBL/GenBank/DDBJ whole genome shotgun (WGS) entry which is preliminary data.</text>
</comment>
<accession>A0A923RSU2</accession>
<gene>
    <name evidence="1" type="ORF">H8S17_02670</name>
</gene>
<sequence>MPETQSTRNVSVIQDVNGNSIVMINDIRFKGKRSVNWDEVKTYIEEFVGDNYIIADTSDMVYIGSDLPDEYTGSEYTESLRGANAKAKANASQGIPELLHIAKGKYFRENKTNKHIRNAKFGWYRYDSRFALPVYGDNNEVERYNVFHASMLIRHANDGKMYLYDIIDIKKETSNPLG</sequence>
<organism evidence="1 2">
    <name type="scientific">Roseburia zhanii</name>
    <dbReference type="NCBI Taxonomy" id="2763064"/>
    <lineage>
        <taxon>Bacteria</taxon>
        <taxon>Bacillati</taxon>
        <taxon>Bacillota</taxon>
        <taxon>Clostridia</taxon>
        <taxon>Lachnospirales</taxon>
        <taxon>Lachnospiraceae</taxon>
        <taxon>Roseburia</taxon>
    </lineage>
</organism>
<name>A0A923RSU2_9FIRM</name>
<dbReference type="EMBL" id="JACOPH010000001">
    <property type="protein sequence ID" value="MBC5713125.1"/>
    <property type="molecule type" value="Genomic_DNA"/>
</dbReference>
<evidence type="ECO:0000313" key="2">
    <source>
        <dbReference type="Proteomes" id="UP000606720"/>
    </source>
</evidence>
<dbReference type="Proteomes" id="UP000606720">
    <property type="component" value="Unassembled WGS sequence"/>
</dbReference>
<dbReference type="AlphaFoldDB" id="A0A923RSU2"/>